<feature type="domain" description="TF-B3" evidence="6">
    <location>
        <begin position="1"/>
        <end position="100"/>
    </location>
</feature>
<evidence type="ECO:0000313" key="7">
    <source>
        <dbReference type="EMBL" id="KAA8534395.1"/>
    </source>
</evidence>
<name>A0A5J5ATI4_9ASTE</name>
<evidence type="ECO:0000256" key="3">
    <source>
        <dbReference type="ARBA" id="ARBA00023125"/>
    </source>
</evidence>
<dbReference type="GO" id="GO:0003677">
    <property type="term" value="F:DNA binding"/>
    <property type="evidence" value="ECO:0007669"/>
    <property type="project" value="UniProtKB-KW"/>
</dbReference>
<keyword evidence="8" id="KW-1185">Reference proteome</keyword>
<dbReference type="PROSITE" id="PS50863">
    <property type="entry name" value="B3"/>
    <property type="match status" value="1"/>
</dbReference>
<dbReference type="OrthoDB" id="435881at2759"/>
<keyword evidence="2" id="KW-0805">Transcription regulation</keyword>
<dbReference type="Gene3D" id="2.40.330.10">
    <property type="entry name" value="DNA-binding pseudobarrel domain"/>
    <property type="match status" value="1"/>
</dbReference>
<accession>A0A5J5ATI4</accession>
<evidence type="ECO:0000313" key="8">
    <source>
        <dbReference type="Proteomes" id="UP000325577"/>
    </source>
</evidence>
<protein>
    <recommendedName>
        <fullName evidence="6">TF-B3 domain-containing protein</fullName>
    </recommendedName>
</protein>
<dbReference type="SMART" id="SM01019">
    <property type="entry name" value="B3"/>
    <property type="match status" value="1"/>
</dbReference>
<comment type="subcellular location">
    <subcellularLocation>
        <location evidence="1">Nucleus</location>
    </subcellularLocation>
</comment>
<evidence type="ECO:0000259" key="6">
    <source>
        <dbReference type="PROSITE" id="PS50863"/>
    </source>
</evidence>
<evidence type="ECO:0000256" key="5">
    <source>
        <dbReference type="ARBA" id="ARBA00023242"/>
    </source>
</evidence>
<dbReference type="Proteomes" id="UP000325577">
    <property type="component" value="Linkage Group LG18"/>
</dbReference>
<dbReference type="InterPro" id="IPR003340">
    <property type="entry name" value="B3_DNA-bd"/>
</dbReference>
<organism evidence="7 8">
    <name type="scientific">Nyssa sinensis</name>
    <dbReference type="NCBI Taxonomy" id="561372"/>
    <lineage>
        <taxon>Eukaryota</taxon>
        <taxon>Viridiplantae</taxon>
        <taxon>Streptophyta</taxon>
        <taxon>Embryophyta</taxon>
        <taxon>Tracheophyta</taxon>
        <taxon>Spermatophyta</taxon>
        <taxon>Magnoliopsida</taxon>
        <taxon>eudicotyledons</taxon>
        <taxon>Gunneridae</taxon>
        <taxon>Pentapetalae</taxon>
        <taxon>asterids</taxon>
        <taxon>Cornales</taxon>
        <taxon>Nyssaceae</taxon>
        <taxon>Nyssa</taxon>
    </lineage>
</organism>
<dbReference type="EMBL" id="CM018041">
    <property type="protein sequence ID" value="KAA8534395.1"/>
    <property type="molecule type" value="Genomic_DNA"/>
</dbReference>
<evidence type="ECO:0000256" key="1">
    <source>
        <dbReference type="ARBA" id="ARBA00004123"/>
    </source>
</evidence>
<dbReference type="CDD" id="cd10017">
    <property type="entry name" value="B3_DNA"/>
    <property type="match status" value="1"/>
</dbReference>
<keyword evidence="3" id="KW-0238">DNA-binding</keyword>
<proteinExistence type="predicted"/>
<dbReference type="Pfam" id="PF02362">
    <property type="entry name" value="B3"/>
    <property type="match status" value="1"/>
</dbReference>
<keyword evidence="5" id="KW-0539">Nucleus</keyword>
<evidence type="ECO:0000256" key="2">
    <source>
        <dbReference type="ARBA" id="ARBA00023015"/>
    </source>
</evidence>
<keyword evidence="4" id="KW-0804">Transcription</keyword>
<evidence type="ECO:0000256" key="4">
    <source>
        <dbReference type="ARBA" id="ARBA00023163"/>
    </source>
</evidence>
<gene>
    <name evidence="7" type="ORF">F0562_031912</name>
</gene>
<dbReference type="GO" id="GO:0005634">
    <property type="term" value="C:nucleus"/>
    <property type="evidence" value="ECO:0007669"/>
    <property type="project" value="UniProtKB-SubCell"/>
</dbReference>
<dbReference type="AlphaFoldDB" id="A0A5J5ATI4"/>
<sequence>MDSRMLSFQKKLSATDVIHTLEVPKTALHLPAWDESILVREQNGRVWQFMCPERFGDGRRYMTQQWREFVKTKSLMKGDIMRFYYLADEDVYYVEVERRSIRLFGFGMDSRMLSFQKKLSATDVIHTLEVPKTALHLPAWDESILVREQNGRVWQFMCPERSESLASEGSYLYCYSGFKEKVQGLEILKTIAASDQLKELPARGDVESGEIPSLTDLGLNNSAKLGQVRAIWFNY</sequence>
<dbReference type="SUPFAM" id="SSF101936">
    <property type="entry name" value="DNA-binding pseudobarrel domain"/>
    <property type="match status" value="1"/>
</dbReference>
<dbReference type="InterPro" id="IPR015300">
    <property type="entry name" value="DNA-bd_pseudobarrel_sf"/>
</dbReference>
<reference evidence="7 8" key="1">
    <citation type="submission" date="2019-09" db="EMBL/GenBank/DDBJ databases">
        <title>A chromosome-level genome assembly of the Chinese tupelo Nyssa sinensis.</title>
        <authorList>
            <person name="Yang X."/>
            <person name="Kang M."/>
            <person name="Yang Y."/>
            <person name="Xiong H."/>
            <person name="Wang M."/>
            <person name="Zhang Z."/>
            <person name="Wang Z."/>
            <person name="Wu H."/>
            <person name="Ma T."/>
            <person name="Liu J."/>
            <person name="Xi Z."/>
        </authorList>
    </citation>
    <scope>NUCLEOTIDE SEQUENCE [LARGE SCALE GENOMIC DNA]</scope>
    <source>
        <strain evidence="7">J267</strain>
        <tissue evidence="7">Leaf</tissue>
    </source>
</reference>